<name>A0A412MKW7_BACUN</name>
<protein>
    <recommendedName>
        <fullName evidence="1">Replication-associated protein G2P N-terminal domain-containing protein</fullName>
    </recommendedName>
</protein>
<evidence type="ECO:0000313" key="2">
    <source>
        <dbReference type="EMBL" id="RGJ96648.1"/>
    </source>
</evidence>
<evidence type="ECO:0000313" key="3">
    <source>
        <dbReference type="Proteomes" id="UP000260844"/>
    </source>
</evidence>
<dbReference type="Proteomes" id="UP000260844">
    <property type="component" value="Unassembled WGS sequence"/>
</dbReference>
<accession>A0A412MKW7</accession>
<organism evidence="2 3">
    <name type="scientific">Bacteroides uniformis</name>
    <dbReference type="NCBI Taxonomy" id="820"/>
    <lineage>
        <taxon>Bacteria</taxon>
        <taxon>Pseudomonadati</taxon>
        <taxon>Bacteroidota</taxon>
        <taxon>Bacteroidia</taxon>
        <taxon>Bacteroidales</taxon>
        <taxon>Bacteroidaceae</taxon>
        <taxon>Bacteroides</taxon>
    </lineage>
</organism>
<evidence type="ECO:0000259" key="1">
    <source>
        <dbReference type="Pfam" id="PF05144"/>
    </source>
</evidence>
<dbReference type="Pfam" id="PF05144">
    <property type="entry name" value="Phage_CRI"/>
    <property type="match status" value="1"/>
</dbReference>
<gene>
    <name evidence="2" type="ORF">DXD40_04175</name>
</gene>
<dbReference type="GeneID" id="29793912"/>
<reference evidence="2 3" key="1">
    <citation type="submission" date="2018-08" db="EMBL/GenBank/DDBJ databases">
        <title>A genome reference for cultivated species of the human gut microbiota.</title>
        <authorList>
            <person name="Zou Y."/>
            <person name="Xue W."/>
            <person name="Luo G."/>
        </authorList>
    </citation>
    <scope>NUCLEOTIDE SEQUENCE [LARGE SCALE GENOMIC DNA]</scope>
    <source>
        <strain evidence="2 3">TM04-30</strain>
    </source>
</reference>
<dbReference type="EMBL" id="QSPV01000002">
    <property type="protein sequence ID" value="RGJ96648.1"/>
    <property type="molecule type" value="Genomic_DNA"/>
</dbReference>
<dbReference type="GO" id="GO:0006260">
    <property type="term" value="P:DNA replication"/>
    <property type="evidence" value="ECO:0007669"/>
    <property type="project" value="InterPro"/>
</dbReference>
<dbReference type="AlphaFoldDB" id="A0A412MKW7"/>
<sequence length="334" mass="39066">MYDSIKIVLSEKDLNNEISFMEEIPCRIVVSVCSENRVVGYLRNMRVEVRGTTLVVEGSLTKWVLGNNYAKPLGIWEIRSGVKALSVALGVPIEKAVVQRLDVAFNFRVKHMPWLYMRRLLYSDGFYSAHIKKETLYFSKHDCQMVFYDKIAEMKSCKRTDDIKQGLEDFEDLNVLRYEFRFKKVKSIFGRTIRGEDLYTTSFCLLVLKKWYDCYMDIQKTYDIELSYCMFNSKKAFELACVAYCMNQFNVYDMLEEAFIRRDISSKNKYDIKEVLAKAKNVGIDSLNAASMIDELTSKIEHAYVKLRSRYDVAPERLERLNRWVDRGVTGMPS</sequence>
<proteinExistence type="predicted"/>
<dbReference type="InterPro" id="IPR022686">
    <property type="entry name" value="G2P_N"/>
</dbReference>
<comment type="caution">
    <text evidence="2">The sequence shown here is derived from an EMBL/GenBank/DDBJ whole genome shotgun (WGS) entry which is preliminary data.</text>
</comment>
<feature type="domain" description="Replication-associated protein G2P N-terminal" evidence="1">
    <location>
        <begin position="48"/>
        <end position="184"/>
    </location>
</feature>
<dbReference type="RefSeq" id="WP_005835136.1">
    <property type="nucleotide sequence ID" value="NZ_BAABZM010000003.1"/>
</dbReference>